<comment type="caution">
    <text evidence="2">The sequence shown here is derived from an EMBL/GenBank/DDBJ whole genome shotgun (WGS) entry which is preliminary data.</text>
</comment>
<dbReference type="RefSeq" id="WP_378134273.1">
    <property type="nucleotide sequence ID" value="NZ_JBHSMI010000025.1"/>
</dbReference>
<protein>
    <submittedName>
        <fullName evidence="2">Acyl carrier protein</fullName>
    </submittedName>
</protein>
<reference evidence="3" key="1">
    <citation type="journal article" date="2019" name="Int. J. Syst. Evol. Microbiol.">
        <title>The Global Catalogue of Microorganisms (GCM) 10K type strain sequencing project: providing services to taxonomists for standard genome sequencing and annotation.</title>
        <authorList>
            <consortium name="The Broad Institute Genomics Platform"/>
            <consortium name="The Broad Institute Genome Sequencing Center for Infectious Disease"/>
            <person name="Wu L."/>
            <person name="Ma J."/>
        </authorList>
    </citation>
    <scope>NUCLEOTIDE SEQUENCE [LARGE SCALE GENOMIC DNA]</scope>
    <source>
        <strain evidence="3">CGMCC 1.18575</strain>
    </source>
</reference>
<dbReference type="InterPro" id="IPR036736">
    <property type="entry name" value="ACP-like_sf"/>
</dbReference>
<feature type="domain" description="Carrier" evidence="1">
    <location>
        <begin position="1"/>
        <end position="80"/>
    </location>
</feature>
<gene>
    <name evidence="2" type="ORF">ACFPOF_15845</name>
</gene>
<evidence type="ECO:0000313" key="3">
    <source>
        <dbReference type="Proteomes" id="UP001596113"/>
    </source>
</evidence>
<dbReference type="EMBL" id="JBHSMI010000025">
    <property type="protein sequence ID" value="MFC5404216.1"/>
    <property type="molecule type" value="Genomic_DNA"/>
</dbReference>
<dbReference type="Gene3D" id="1.10.1200.10">
    <property type="entry name" value="ACP-like"/>
    <property type="match status" value="1"/>
</dbReference>
<name>A0ABW0HSK7_9BACL</name>
<evidence type="ECO:0000313" key="2">
    <source>
        <dbReference type="EMBL" id="MFC5404216.1"/>
    </source>
</evidence>
<dbReference type="InterPro" id="IPR009081">
    <property type="entry name" value="PP-bd_ACP"/>
</dbReference>
<sequence>MGIASVEQKVRLTLDKVLNVATGDFPKKEELFAWGLDSIKVVELIVELEETFGIIFYDDELLFENFSTIQLIVDRIQGKLVAPS</sequence>
<dbReference type="Proteomes" id="UP001596113">
    <property type="component" value="Unassembled WGS sequence"/>
</dbReference>
<dbReference type="PROSITE" id="PS50075">
    <property type="entry name" value="CARRIER"/>
    <property type="match status" value="1"/>
</dbReference>
<dbReference type="SUPFAM" id="SSF47336">
    <property type="entry name" value="ACP-like"/>
    <property type="match status" value="1"/>
</dbReference>
<proteinExistence type="predicted"/>
<dbReference type="Pfam" id="PF00550">
    <property type="entry name" value="PP-binding"/>
    <property type="match status" value="1"/>
</dbReference>
<organism evidence="2 3">
    <name type="scientific">Cohnella soli</name>
    <dbReference type="NCBI Taxonomy" id="425005"/>
    <lineage>
        <taxon>Bacteria</taxon>
        <taxon>Bacillati</taxon>
        <taxon>Bacillota</taxon>
        <taxon>Bacilli</taxon>
        <taxon>Bacillales</taxon>
        <taxon>Paenibacillaceae</taxon>
        <taxon>Cohnella</taxon>
    </lineage>
</organism>
<evidence type="ECO:0000259" key="1">
    <source>
        <dbReference type="PROSITE" id="PS50075"/>
    </source>
</evidence>
<keyword evidence="3" id="KW-1185">Reference proteome</keyword>
<accession>A0ABW0HSK7</accession>